<protein>
    <submittedName>
        <fullName evidence="2">Metallo-mystery pair system four-Cys motif protein</fullName>
    </submittedName>
</protein>
<organism evidence="2 3">
    <name type="scientific">Myxococcus llanfairpwllgwyngyllgogerychwyrndrobwllllantysiliogogogochensis</name>
    <dbReference type="NCBI Taxonomy" id="2590453"/>
    <lineage>
        <taxon>Bacteria</taxon>
        <taxon>Pseudomonadati</taxon>
        <taxon>Myxococcota</taxon>
        <taxon>Myxococcia</taxon>
        <taxon>Myxococcales</taxon>
        <taxon>Cystobacterineae</taxon>
        <taxon>Myxococcaceae</taxon>
        <taxon>Myxococcus</taxon>
    </lineage>
</organism>
<dbReference type="InterPro" id="IPR046863">
    <property type="entry name" value="MbnP-like_dom"/>
</dbReference>
<evidence type="ECO:0000259" key="1">
    <source>
        <dbReference type="Pfam" id="PF20243"/>
    </source>
</evidence>
<evidence type="ECO:0000313" key="3">
    <source>
        <dbReference type="Proteomes" id="UP000315369"/>
    </source>
</evidence>
<evidence type="ECO:0000313" key="2">
    <source>
        <dbReference type="EMBL" id="TQF08785.1"/>
    </source>
</evidence>
<dbReference type="RefSeq" id="WP_141649339.1">
    <property type="nucleotide sequence ID" value="NZ_VIFM01000450.1"/>
</dbReference>
<reference evidence="2 3" key="1">
    <citation type="submission" date="2019-06" db="EMBL/GenBank/DDBJ databases">
        <authorList>
            <person name="Livingstone P."/>
            <person name="Whitworth D."/>
        </authorList>
    </citation>
    <scope>NUCLEOTIDE SEQUENCE [LARGE SCALE GENOMIC DNA]</scope>
    <source>
        <strain evidence="2 3">AM401</strain>
    </source>
</reference>
<dbReference type="Proteomes" id="UP000315369">
    <property type="component" value="Unassembled WGS sequence"/>
</dbReference>
<dbReference type="EMBL" id="VIFM01000450">
    <property type="protein sequence ID" value="TQF08785.1"/>
    <property type="molecule type" value="Genomic_DNA"/>
</dbReference>
<accession>A0A540WID0</accession>
<proteinExistence type="predicted"/>
<dbReference type="Pfam" id="PF20243">
    <property type="entry name" value="MbnP"/>
    <property type="match status" value="1"/>
</dbReference>
<keyword evidence="3" id="KW-1185">Reference proteome</keyword>
<dbReference type="OrthoDB" id="64245at2"/>
<name>A0A540WID0_9BACT</name>
<dbReference type="InterPro" id="IPR023977">
    <property type="entry name" value="MbnP-like"/>
</dbReference>
<dbReference type="NCBIfam" id="TIGR04052">
    <property type="entry name" value="MbnP_like_WxW"/>
    <property type="match status" value="1"/>
</dbReference>
<sequence>GSGEAGRLAPRVGTIARAALEGGGRLRLLVLAAPVLLLACMGERQVSVQFAAQVRGEPLRCDASYEKVGASGTSLQLLDFKAYVHDVALVRKNGDRFPLVLAQDGRWQRKTIALLDFEDGTGTCNTGSPELRTEVVGVVPDFDDYTGVEFTLGVPRELNHRNVEWADPPLNDPSMWWSWTYGYRYLRLDVRSGGNRAYVFHVRADGCTGTPDIGVDCSAENQSTILLTGFVPGRSRVVFDVAALFAHTDFESSGDGLTDPVPGCFSSAGDPECAALLPQVGLGRGPRVLGGTDAFIRVE</sequence>
<feature type="non-terminal residue" evidence="2">
    <location>
        <position position="1"/>
    </location>
</feature>
<comment type="caution">
    <text evidence="2">The sequence shown here is derived from an EMBL/GenBank/DDBJ whole genome shotgun (WGS) entry which is preliminary data.</text>
</comment>
<dbReference type="AlphaFoldDB" id="A0A540WID0"/>
<gene>
    <name evidence="2" type="ORF">FJV41_48070</name>
</gene>
<feature type="domain" description="Copper-binding protein MbnP-like" evidence="1">
    <location>
        <begin position="44"/>
        <end position="252"/>
    </location>
</feature>